<reference evidence="1" key="1">
    <citation type="submission" date="2020-02" db="EMBL/GenBank/DDBJ databases">
        <authorList>
            <person name="Meier V. D."/>
        </authorList>
    </citation>
    <scope>NUCLEOTIDE SEQUENCE</scope>
    <source>
        <strain evidence="1">AVDCRST_MAG56</strain>
    </source>
</reference>
<dbReference type="AlphaFoldDB" id="A0A6J4I4E7"/>
<name>A0A6J4I4E7_9SPHI</name>
<proteinExistence type="predicted"/>
<sequence>MLPIVSMTVPIGALTPEQAMIAQEEAEIAKVVRRDERVIRLTVHSHPGHPFIKPIMVLTIMVGTNCIVQTFIFTKSLISPSFRRKPARVSRQTGVFSSLMPQPIP</sequence>
<organism evidence="1">
    <name type="scientific">uncultured Cytophagales bacterium</name>
    <dbReference type="NCBI Taxonomy" id="158755"/>
    <lineage>
        <taxon>Bacteria</taxon>
        <taxon>Pseudomonadati</taxon>
        <taxon>Bacteroidota</taxon>
        <taxon>Sphingobacteriia</taxon>
        <taxon>Sphingobacteriales</taxon>
        <taxon>environmental samples</taxon>
    </lineage>
</organism>
<accession>A0A6J4I4E7</accession>
<dbReference type="EMBL" id="CADCTQ010000139">
    <property type="protein sequence ID" value="CAA9242171.1"/>
    <property type="molecule type" value="Genomic_DNA"/>
</dbReference>
<gene>
    <name evidence="1" type="ORF">AVDCRST_MAG56-1490</name>
</gene>
<evidence type="ECO:0000313" key="1">
    <source>
        <dbReference type="EMBL" id="CAA9242171.1"/>
    </source>
</evidence>
<protein>
    <submittedName>
        <fullName evidence="1">Uncharacterized protein</fullName>
    </submittedName>
</protein>